<reference evidence="2 3" key="1">
    <citation type="submission" date="2021-01" db="EMBL/GenBank/DDBJ databases">
        <title>Whole genome shotgun sequence of Verrucosispora qiuiae NBRC 106684.</title>
        <authorList>
            <person name="Komaki H."/>
            <person name="Tamura T."/>
        </authorList>
    </citation>
    <scope>NUCLEOTIDE SEQUENCE [LARGE SCALE GENOMIC DNA]</scope>
    <source>
        <strain evidence="2 3">NBRC 106684</strain>
    </source>
</reference>
<protein>
    <recommendedName>
        <fullName evidence="1">MobA-like NTP transferase domain-containing protein</fullName>
    </recommendedName>
</protein>
<comment type="caution">
    <text evidence="2">The sequence shown here is derived from an EMBL/GenBank/DDBJ whole genome shotgun (WGS) entry which is preliminary data.</text>
</comment>
<dbReference type="Pfam" id="PF12804">
    <property type="entry name" value="NTP_transf_3"/>
    <property type="match status" value="1"/>
</dbReference>
<feature type="domain" description="MobA-like NTP transferase" evidence="1">
    <location>
        <begin position="1"/>
        <end position="98"/>
    </location>
</feature>
<accession>A0ABQ4JHT0</accession>
<sequence>MGGRDKPGLPVGGVPMRERVLAEVADASPRILVGPGPAPAGVRLTREVPPGGGPVAAIAAGLALLDADVPAVALLAADLPLLTRSAVGELLRRLDEPPVGELLRRLDDRPVGGLLRRLDEPPADVLGTVDGVCFVDGVGRRQTLCGVWRPDALRTAVHQLAARRGVERRGVERRGVEVAARRCGEIVVGQGYQPVDPRAAEPVDPRAAEPLAPQAVEPVDLLGSGLAGASLRELLGGLAVREVTWSGGGPPPWFDCDTERDVRQAEEWMR</sequence>
<dbReference type="Proteomes" id="UP000653076">
    <property type="component" value="Unassembled WGS sequence"/>
</dbReference>
<evidence type="ECO:0000313" key="3">
    <source>
        <dbReference type="Proteomes" id="UP000653076"/>
    </source>
</evidence>
<organism evidence="2 3">
    <name type="scientific">Micromonospora qiuiae</name>
    <dbReference type="NCBI Taxonomy" id="502268"/>
    <lineage>
        <taxon>Bacteria</taxon>
        <taxon>Bacillati</taxon>
        <taxon>Actinomycetota</taxon>
        <taxon>Actinomycetes</taxon>
        <taxon>Micromonosporales</taxon>
        <taxon>Micromonosporaceae</taxon>
        <taxon>Micromonospora</taxon>
    </lineage>
</organism>
<proteinExistence type="predicted"/>
<evidence type="ECO:0000313" key="2">
    <source>
        <dbReference type="EMBL" id="GIJ29010.1"/>
    </source>
</evidence>
<name>A0ABQ4JHT0_9ACTN</name>
<gene>
    <name evidence="2" type="ORF">Vqi01_41720</name>
</gene>
<dbReference type="EMBL" id="BOPC01000060">
    <property type="protein sequence ID" value="GIJ29010.1"/>
    <property type="molecule type" value="Genomic_DNA"/>
</dbReference>
<dbReference type="InterPro" id="IPR025877">
    <property type="entry name" value="MobA-like_NTP_Trfase"/>
</dbReference>
<evidence type="ECO:0000259" key="1">
    <source>
        <dbReference type="Pfam" id="PF12804"/>
    </source>
</evidence>
<dbReference type="InterPro" id="IPR029044">
    <property type="entry name" value="Nucleotide-diphossugar_trans"/>
</dbReference>
<keyword evidence="3" id="KW-1185">Reference proteome</keyword>
<dbReference type="Gene3D" id="3.90.550.10">
    <property type="entry name" value="Spore Coat Polysaccharide Biosynthesis Protein SpsA, Chain A"/>
    <property type="match status" value="1"/>
</dbReference>
<dbReference type="SUPFAM" id="SSF53448">
    <property type="entry name" value="Nucleotide-diphospho-sugar transferases"/>
    <property type="match status" value="1"/>
</dbReference>